<feature type="non-terminal residue" evidence="2">
    <location>
        <position position="990"/>
    </location>
</feature>
<feature type="compositionally biased region" description="Basic residues" evidence="1">
    <location>
        <begin position="376"/>
        <end position="389"/>
    </location>
</feature>
<feature type="compositionally biased region" description="Basic residues" evidence="1">
    <location>
        <begin position="167"/>
        <end position="181"/>
    </location>
</feature>
<feature type="compositionally biased region" description="Polar residues" evidence="1">
    <location>
        <begin position="535"/>
        <end position="545"/>
    </location>
</feature>
<feature type="compositionally biased region" description="Basic and acidic residues" evidence="1">
    <location>
        <begin position="390"/>
        <end position="404"/>
    </location>
</feature>
<evidence type="ECO:0000313" key="3">
    <source>
        <dbReference type="Proteomes" id="UP001497623"/>
    </source>
</evidence>
<dbReference type="Proteomes" id="UP001497623">
    <property type="component" value="Unassembled WGS sequence"/>
</dbReference>
<organism evidence="2 3">
    <name type="scientific">Meganyctiphanes norvegica</name>
    <name type="common">Northern krill</name>
    <name type="synonym">Thysanopoda norvegica</name>
    <dbReference type="NCBI Taxonomy" id="48144"/>
    <lineage>
        <taxon>Eukaryota</taxon>
        <taxon>Metazoa</taxon>
        <taxon>Ecdysozoa</taxon>
        <taxon>Arthropoda</taxon>
        <taxon>Crustacea</taxon>
        <taxon>Multicrustacea</taxon>
        <taxon>Malacostraca</taxon>
        <taxon>Eumalacostraca</taxon>
        <taxon>Eucarida</taxon>
        <taxon>Euphausiacea</taxon>
        <taxon>Euphausiidae</taxon>
        <taxon>Meganyctiphanes</taxon>
    </lineage>
</organism>
<feature type="region of interest" description="Disordered" evidence="1">
    <location>
        <begin position="694"/>
        <end position="773"/>
    </location>
</feature>
<protein>
    <submittedName>
        <fullName evidence="2">Uncharacterized protein</fullName>
    </submittedName>
</protein>
<reference evidence="2 3" key="1">
    <citation type="submission" date="2024-05" db="EMBL/GenBank/DDBJ databases">
        <authorList>
            <person name="Wallberg A."/>
        </authorList>
    </citation>
    <scope>NUCLEOTIDE SEQUENCE [LARGE SCALE GENOMIC DNA]</scope>
</reference>
<feature type="compositionally biased region" description="Polar residues" evidence="1">
    <location>
        <begin position="753"/>
        <end position="762"/>
    </location>
</feature>
<gene>
    <name evidence="2" type="ORF">MNOR_LOCUS34510</name>
</gene>
<evidence type="ECO:0000313" key="2">
    <source>
        <dbReference type="EMBL" id="CAL4174385.1"/>
    </source>
</evidence>
<proteinExistence type="predicted"/>
<sequence>MVSHTEEAKSISLDKNGCKKIRGRCYRCSVCGDQPQCEVNLEWTWKPLAAKMNEKLTDLVYWKPPLYSSNIMVAIINQSMITARPKGSIRKRKSSRSIRKTNLMADRSITDVASTQEKGTVRTKGSVRMQKLTNCRRKDTLVADNSITYEKEITTQVVATIRPQSSARKRKLSSSRRRNKLMAHNSMQEDLETPTNSVATTMPKGSVWKRKLSSYRRRETIIALNSIVLLMEATTKLVETDSQQSSFSKTVSRSWGRTNFVADDNIIEEIEEDEGTIQEDLSSMYCMDTKDTNSTIIVETLPEDYGLENQVDKENKICKTLENPQDFESAAKIEELENTVKVRKMKLSSSRRRSKLMANASTTEEMKEEHGSTINVRKKKLSSSRRRDRIKAENRMKEDMEKTDGSNVNEDESSLYSLDDQDNNVSILGESLPEGYECKNQNDNESKIYDKEHGSTVKVRKKKLSSSRRRDRLKAENIIKEDMEKDRSTVNEDECSLYSLDDRDNNLNILGESLPEDYEWKNQNDNESRLYEMTVENQQESSKAMESSRESNKEMGDKNREISMNNAPTQNKPGLVKYDSNKSNKSTGISTLFKLIEKLSRLHVRNCDNESKNNSKEINNRPSLKVYKRQMKLSLTHSNTSITSFNKALNQEDGILTSDPLLTAKPSITGFNIKQSQYKRAVSCESGFFEEYDTDNEDSTSGMENLHNTQRKNQNDNESRLYEITENHQESSKAMESSRESNKEMSDKKREISMNNVSTQNKPGLVKYDSNKSNKSTGISTLFKLIEKLSHLHVRKCDIESKNNSKERNKRPLVKVYQRQRQLSSTHSNTSITSINKALNKEDRVITSDPLLAAKPSITCVNIKPLQYKRSVSGESGFFEESNTDSEVTTSGMENLYSTQQQAMLHSLAELYEKKMRHKEMELDHLQTYVQTQNEVMMQLVQVSMELKANLDNLKNKQKLEKKSKTLTEKLNNDEQLHSSRSFTSNFNKK</sequence>
<comment type="caution">
    <text evidence="2">The sequence shown here is derived from an EMBL/GenBank/DDBJ whole genome shotgun (WGS) entry which is preliminary data.</text>
</comment>
<feature type="compositionally biased region" description="Basic and acidic residues" evidence="1">
    <location>
        <begin position="713"/>
        <end position="752"/>
    </location>
</feature>
<feature type="compositionally biased region" description="Basic and acidic residues" evidence="1">
    <location>
        <begin position="967"/>
        <end position="978"/>
    </location>
</feature>
<feature type="compositionally biased region" description="Polar residues" evidence="1">
    <location>
        <begin position="699"/>
        <end position="712"/>
    </location>
</feature>
<evidence type="ECO:0000256" key="1">
    <source>
        <dbReference type="SAM" id="MobiDB-lite"/>
    </source>
</evidence>
<name>A0AAV2SE17_MEGNR</name>
<feature type="region of interest" description="Disordered" evidence="1">
    <location>
        <begin position="164"/>
        <end position="183"/>
    </location>
</feature>
<feature type="compositionally biased region" description="Basic and acidic residues" evidence="1">
    <location>
        <begin position="546"/>
        <end position="561"/>
    </location>
</feature>
<feature type="compositionally biased region" description="Polar residues" evidence="1">
    <location>
        <begin position="979"/>
        <end position="990"/>
    </location>
</feature>
<accession>A0AAV2SE17</accession>
<feature type="region of interest" description="Disordered" evidence="1">
    <location>
        <begin position="967"/>
        <end position="990"/>
    </location>
</feature>
<dbReference type="EMBL" id="CAXKWB010053468">
    <property type="protein sequence ID" value="CAL4174385.1"/>
    <property type="molecule type" value="Genomic_DNA"/>
</dbReference>
<feature type="region of interest" description="Disordered" evidence="1">
    <location>
        <begin position="347"/>
        <end position="416"/>
    </location>
</feature>
<dbReference type="AlphaFoldDB" id="A0AAV2SE17"/>
<feature type="region of interest" description="Disordered" evidence="1">
    <location>
        <begin position="535"/>
        <end position="582"/>
    </location>
</feature>
<keyword evidence="3" id="KW-1185">Reference proteome</keyword>
<feature type="compositionally biased region" description="Polar residues" evidence="1">
    <location>
        <begin position="562"/>
        <end position="572"/>
    </location>
</feature>